<sequence>MIARLDRYLIRSFLGMFAGLTVLAMALLLLERLIRITELVSGSGSALLSGSLLIANLIPHYLNLALPGAFLISMILTIDRLSRSGEIVALMAAGVSLYRIVRPFMLVALVLAAASLLISGILQPLSRYSYREIVYNLQHQSVLSVFQEQKFVQYNNRIIWTDSVQASSRRLGQTFILETEPDGTRTVLTGRTGLLQEPRSGEWEIILQEGAGAAYRDGDPPEEYDRIEFAELIWPVIPDAGQYRERGNDERELFLSELLSPSSAASGEGIEPAVAASAFHDRTSRAALLLVMPLIAVLLGLNLGRIARSSGVILGILILLGVQKVLEFTLVQANEGIIPPWAGFWPIVLLVALAALALFQRLSEGSLLAGRRRIARQGTDYASALAGKQAT</sequence>
<dbReference type="STRING" id="1280954.HPO_05837"/>
<evidence type="ECO:0000256" key="5">
    <source>
        <dbReference type="ARBA" id="ARBA00023136"/>
    </source>
</evidence>
<keyword evidence="5 6" id="KW-0472">Membrane</keyword>
<keyword evidence="4 6" id="KW-1133">Transmembrane helix</keyword>
<dbReference type="AlphaFoldDB" id="A0A062VAS6"/>
<dbReference type="RefSeq" id="WP_035595695.1">
    <property type="nucleotide sequence ID" value="NZ_ARYM01000005.1"/>
</dbReference>
<dbReference type="Proteomes" id="UP000027100">
    <property type="component" value="Unassembled WGS sequence"/>
</dbReference>
<dbReference type="PANTHER" id="PTHR33529">
    <property type="entry name" value="SLR0882 PROTEIN-RELATED"/>
    <property type="match status" value="1"/>
</dbReference>
<dbReference type="GO" id="GO:0015920">
    <property type="term" value="P:lipopolysaccharide transport"/>
    <property type="evidence" value="ECO:0007669"/>
    <property type="project" value="TreeGrafter"/>
</dbReference>
<comment type="caution">
    <text evidence="7">The sequence shown here is derived from an EMBL/GenBank/DDBJ whole genome shotgun (WGS) entry which is preliminary data.</text>
</comment>
<keyword evidence="3 6" id="KW-0812">Transmembrane</keyword>
<evidence type="ECO:0000256" key="6">
    <source>
        <dbReference type="SAM" id="Phobius"/>
    </source>
</evidence>
<feature type="transmembrane region" description="Helical" evidence="6">
    <location>
        <begin position="64"/>
        <end position="82"/>
    </location>
</feature>
<dbReference type="GO" id="GO:0043190">
    <property type="term" value="C:ATP-binding cassette (ABC) transporter complex"/>
    <property type="evidence" value="ECO:0007669"/>
    <property type="project" value="TreeGrafter"/>
</dbReference>
<dbReference type="PATRIC" id="fig|1280954.3.peg.1191"/>
<dbReference type="InterPro" id="IPR005495">
    <property type="entry name" value="LptG/LptF_permease"/>
</dbReference>
<feature type="transmembrane region" description="Helical" evidence="6">
    <location>
        <begin position="311"/>
        <end position="331"/>
    </location>
</feature>
<evidence type="ECO:0000256" key="3">
    <source>
        <dbReference type="ARBA" id="ARBA00022692"/>
    </source>
</evidence>
<evidence type="ECO:0000256" key="4">
    <source>
        <dbReference type="ARBA" id="ARBA00022989"/>
    </source>
</evidence>
<reference evidence="7 8" key="1">
    <citation type="journal article" date="2014" name="Antonie Van Leeuwenhoek">
        <title>Hyphomonas beringensis sp. nov. and Hyphomonas chukchiensis sp. nov., isolated from surface seawater of the Bering Sea and Chukchi Sea.</title>
        <authorList>
            <person name="Li C."/>
            <person name="Lai Q."/>
            <person name="Li G."/>
            <person name="Dong C."/>
            <person name="Wang J."/>
            <person name="Liao Y."/>
            <person name="Shao Z."/>
        </authorList>
    </citation>
    <scope>NUCLEOTIDE SEQUENCE [LARGE SCALE GENOMIC DNA]</scope>
    <source>
        <strain evidence="7 8">PS728</strain>
    </source>
</reference>
<evidence type="ECO:0000313" key="7">
    <source>
        <dbReference type="EMBL" id="KCZ99433.1"/>
    </source>
</evidence>
<feature type="transmembrane region" description="Helical" evidence="6">
    <location>
        <begin position="103"/>
        <end position="122"/>
    </location>
</feature>
<protein>
    <submittedName>
        <fullName evidence="7">Putative permease</fullName>
    </submittedName>
</protein>
<feature type="transmembrane region" description="Helical" evidence="6">
    <location>
        <begin position="286"/>
        <end position="304"/>
    </location>
</feature>
<evidence type="ECO:0000256" key="2">
    <source>
        <dbReference type="ARBA" id="ARBA00022475"/>
    </source>
</evidence>
<evidence type="ECO:0000313" key="8">
    <source>
        <dbReference type="Proteomes" id="UP000027100"/>
    </source>
</evidence>
<evidence type="ECO:0000256" key="1">
    <source>
        <dbReference type="ARBA" id="ARBA00004651"/>
    </source>
</evidence>
<feature type="transmembrane region" description="Helical" evidence="6">
    <location>
        <begin position="12"/>
        <end position="30"/>
    </location>
</feature>
<keyword evidence="8" id="KW-1185">Reference proteome</keyword>
<proteinExistence type="predicted"/>
<organism evidence="7 8">
    <name type="scientific">Hyphomonas polymorpha PS728</name>
    <dbReference type="NCBI Taxonomy" id="1280954"/>
    <lineage>
        <taxon>Bacteria</taxon>
        <taxon>Pseudomonadati</taxon>
        <taxon>Pseudomonadota</taxon>
        <taxon>Alphaproteobacteria</taxon>
        <taxon>Hyphomonadales</taxon>
        <taxon>Hyphomonadaceae</taxon>
        <taxon>Hyphomonas</taxon>
    </lineage>
</organism>
<dbReference type="EMBL" id="ARYM01000005">
    <property type="protein sequence ID" value="KCZ99433.1"/>
    <property type="molecule type" value="Genomic_DNA"/>
</dbReference>
<keyword evidence="2" id="KW-1003">Cell membrane</keyword>
<dbReference type="PANTHER" id="PTHR33529:SF6">
    <property type="entry name" value="YJGP_YJGQ FAMILY PERMEASE"/>
    <property type="match status" value="1"/>
</dbReference>
<dbReference type="OrthoDB" id="7057792at2"/>
<dbReference type="eggNOG" id="COG0795">
    <property type="taxonomic scope" value="Bacteria"/>
</dbReference>
<name>A0A062VAS6_9PROT</name>
<dbReference type="Pfam" id="PF03739">
    <property type="entry name" value="LptF_LptG"/>
    <property type="match status" value="1"/>
</dbReference>
<gene>
    <name evidence="7" type="ORF">HPO_05837</name>
</gene>
<comment type="subcellular location">
    <subcellularLocation>
        <location evidence="1">Cell membrane</location>
        <topology evidence="1">Multi-pass membrane protein</topology>
    </subcellularLocation>
</comment>
<accession>A0A062VAS6</accession>
<feature type="transmembrane region" description="Helical" evidence="6">
    <location>
        <begin position="343"/>
        <end position="363"/>
    </location>
</feature>